<evidence type="ECO:0000256" key="1">
    <source>
        <dbReference type="SAM" id="MobiDB-lite"/>
    </source>
</evidence>
<evidence type="ECO:0000313" key="3">
    <source>
        <dbReference type="Proteomes" id="UP000282515"/>
    </source>
</evidence>
<feature type="region of interest" description="Disordered" evidence="1">
    <location>
        <begin position="394"/>
        <end position="413"/>
    </location>
</feature>
<organism evidence="2 3">
    <name type="scientific">Aeromicrobium phragmitis</name>
    <dbReference type="NCBI Taxonomy" id="2478914"/>
    <lineage>
        <taxon>Bacteria</taxon>
        <taxon>Bacillati</taxon>
        <taxon>Actinomycetota</taxon>
        <taxon>Actinomycetes</taxon>
        <taxon>Propionibacteriales</taxon>
        <taxon>Nocardioidaceae</taxon>
        <taxon>Aeromicrobium</taxon>
    </lineage>
</organism>
<proteinExistence type="predicted"/>
<dbReference type="AlphaFoldDB" id="A0A3L8PL48"/>
<reference evidence="2 3" key="1">
    <citation type="submission" date="2018-10" db="EMBL/GenBank/DDBJ databases">
        <title>Aeromicrobium sp. 9W16Y-2 whole genome shotgun sequence.</title>
        <authorList>
            <person name="Li F."/>
        </authorList>
    </citation>
    <scope>NUCLEOTIDE SEQUENCE [LARGE SCALE GENOMIC DNA]</scope>
    <source>
        <strain evidence="2 3">9W16Y-2</strain>
    </source>
</reference>
<keyword evidence="3" id="KW-1185">Reference proteome</keyword>
<dbReference type="Pfam" id="PF05133">
    <property type="entry name" value="SPP1_portal"/>
    <property type="match status" value="1"/>
</dbReference>
<dbReference type="OrthoDB" id="3268708at2"/>
<dbReference type="Proteomes" id="UP000282515">
    <property type="component" value="Unassembled WGS sequence"/>
</dbReference>
<comment type="caution">
    <text evidence="2">The sequence shown here is derived from an EMBL/GenBank/DDBJ whole genome shotgun (WGS) entry which is preliminary data.</text>
</comment>
<evidence type="ECO:0000313" key="2">
    <source>
        <dbReference type="EMBL" id="RLV56051.1"/>
    </source>
</evidence>
<name>A0A3L8PL48_9ACTN</name>
<dbReference type="InterPro" id="IPR021145">
    <property type="entry name" value="Portal_protein_SPP1_Gp6-like"/>
</dbReference>
<dbReference type="EMBL" id="RDBF01000005">
    <property type="protein sequence ID" value="RLV56051.1"/>
    <property type="molecule type" value="Genomic_DNA"/>
</dbReference>
<protein>
    <submittedName>
        <fullName evidence="2">Phage portal protein</fullName>
    </submittedName>
</protein>
<feature type="compositionally biased region" description="Basic and acidic residues" evidence="1">
    <location>
        <begin position="402"/>
        <end position="413"/>
    </location>
</feature>
<sequence length="526" mass="57734">MGRPPDMPLPEKDMQWPPPQLTHILNDISTWSAWYSGDPASLSTAYGAVDTTGPRPLTQVRPSQYAGGVVGAVARWFWGQPTPAGHQRTKLHVPVAADIATASSDLLFAEQPTIVTNDDDTKRKRLNKILEGVAWESLLPESGEIAAALTGVYQRIVWDENVADHPLITVVPADSAWPEFSFGKLRAVTFWQVVARNGSTVVRHLERHEPGRILHGLYQGTETQLGRRIPLTEHHATADITVDEDAGVDTGTSLLTAVYIPNVKPTRRPTWRNDPIGSNLGRSDFDGIEPAMDALDETYTSWMRDVRIGKARIIVDQAALETEGRGHEASFDLDREVYEAVNIMSGSGDDAPITPYQFEIRAEAHQATIRALLERIISGAGYSLQTFGVYPEGSGTTATEVSARERKSMTTREKKTRYWAPALTHLLTALLEVDRAKFRGPGPFDQMTIEFPPSTQPTPAELAQTAQLLSAAQAASIRTRVKMVHPDWDKTAVDEEVDLIMGENSLSVPAFGPLPADRAPAVDETE</sequence>
<gene>
    <name evidence="2" type="ORF">D9V41_09185</name>
</gene>
<accession>A0A3L8PL48</accession>